<gene>
    <name evidence="2" type="ORF">AT746_16655</name>
</gene>
<sequence>MKKLILILAAVMVFLLPTFAQANVKCPDAKVQMLYPTEEKTFIQLEGQNWQVLGFVGDEDLPTKMAIAQRAKQQNQPVELTFKNGHDKECLSRNDTSAVLKIKARKEKKNQN</sequence>
<name>A0A0U2ZL53_9ALTE</name>
<reference evidence="2 3" key="1">
    <citation type="submission" date="2015-12" db="EMBL/GenBank/DDBJ databases">
        <title>Complete genome of Lacimicrobium alkaliphilum KCTC 32984.</title>
        <authorList>
            <person name="Kim S.-G."/>
            <person name="Lee Y.-J."/>
        </authorList>
    </citation>
    <scope>NUCLEOTIDE SEQUENCE [LARGE SCALE GENOMIC DNA]</scope>
    <source>
        <strain evidence="2 3">YelD216</strain>
    </source>
</reference>
<evidence type="ECO:0000313" key="3">
    <source>
        <dbReference type="Proteomes" id="UP000068447"/>
    </source>
</evidence>
<dbReference type="Proteomes" id="UP000068447">
    <property type="component" value="Chromosome"/>
</dbReference>
<dbReference type="EMBL" id="CP013650">
    <property type="protein sequence ID" value="ALS99735.1"/>
    <property type="molecule type" value="Genomic_DNA"/>
</dbReference>
<keyword evidence="3" id="KW-1185">Reference proteome</keyword>
<dbReference type="AlphaFoldDB" id="A0A0U2ZL53"/>
<organism evidence="2 3">
    <name type="scientific">Lacimicrobium alkaliphilum</name>
    <dbReference type="NCBI Taxonomy" id="1526571"/>
    <lineage>
        <taxon>Bacteria</taxon>
        <taxon>Pseudomonadati</taxon>
        <taxon>Pseudomonadota</taxon>
        <taxon>Gammaproteobacteria</taxon>
        <taxon>Alteromonadales</taxon>
        <taxon>Alteromonadaceae</taxon>
        <taxon>Lacimicrobium</taxon>
    </lineage>
</organism>
<accession>A0A0U2ZL53</accession>
<keyword evidence="1" id="KW-0732">Signal</keyword>
<dbReference type="KEGG" id="lal:AT746_16655"/>
<feature type="chain" id="PRO_5006835522" evidence="1">
    <location>
        <begin position="23"/>
        <end position="112"/>
    </location>
</feature>
<feature type="signal peptide" evidence="1">
    <location>
        <begin position="1"/>
        <end position="22"/>
    </location>
</feature>
<protein>
    <submittedName>
        <fullName evidence="2">Uncharacterized protein</fullName>
    </submittedName>
</protein>
<proteinExistence type="predicted"/>
<evidence type="ECO:0000313" key="2">
    <source>
        <dbReference type="EMBL" id="ALS99735.1"/>
    </source>
</evidence>
<dbReference type="STRING" id="1526571.AT746_16655"/>
<evidence type="ECO:0000256" key="1">
    <source>
        <dbReference type="SAM" id="SignalP"/>
    </source>
</evidence>